<evidence type="ECO:0000256" key="1">
    <source>
        <dbReference type="SAM" id="Phobius"/>
    </source>
</evidence>
<dbReference type="Proteomes" id="UP001174936">
    <property type="component" value="Unassembled WGS sequence"/>
</dbReference>
<feature type="transmembrane region" description="Helical" evidence="1">
    <location>
        <begin position="7"/>
        <end position="33"/>
    </location>
</feature>
<sequence length="231" mass="25838">MASLMKWIYFVLGLYVADAIISLAFLSTMVAFLHTSGAGPFNIGYPAGETFEMHGEPLKLLTNHGHTTNGAGGTAVVLVGFGGLIALILEHKSRKKYGKSSGAFVAWVVFVVLSWLLVLTALIYTYVLQSRTGKQVIDLNVLAENAYPKKYPLDLWTPENWYKEVLNLPLEDDKDRTIIAYVLRIMRGWKYNLIAFFLVGFVLSCLSVAELLRSRKQGAKYGRTPQYVEHK</sequence>
<proteinExistence type="predicted"/>
<name>A0AA39YG64_9PEZI</name>
<protein>
    <submittedName>
        <fullName evidence="2">Uncharacterized protein</fullName>
    </submittedName>
</protein>
<dbReference type="AlphaFoldDB" id="A0AA39YG64"/>
<evidence type="ECO:0000313" key="2">
    <source>
        <dbReference type="EMBL" id="KAK0651280.1"/>
    </source>
</evidence>
<feature type="transmembrane region" description="Helical" evidence="1">
    <location>
        <begin position="70"/>
        <end position="89"/>
    </location>
</feature>
<keyword evidence="1" id="KW-0812">Transmembrane</keyword>
<feature type="transmembrane region" description="Helical" evidence="1">
    <location>
        <begin position="193"/>
        <end position="212"/>
    </location>
</feature>
<keyword evidence="1" id="KW-1133">Transmembrane helix</keyword>
<organism evidence="2 3">
    <name type="scientific">Cercophora newfieldiana</name>
    <dbReference type="NCBI Taxonomy" id="92897"/>
    <lineage>
        <taxon>Eukaryota</taxon>
        <taxon>Fungi</taxon>
        <taxon>Dikarya</taxon>
        <taxon>Ascomycota</taxon>
        <taxon>Pezizomycotina</taxon>
        <taxon>Sordariomycetes</taxon>
        <taxon>Sordariomycetidae</taxon>
        <taxon>Sordariales</taxon>
        <taxon>Lasiosphaeriaceae</taxon>
        <taxon>Cercophora</taxon>
    </lineage>
</organism>
<evidence type="ECO:0000313" key="3">
    <source>
        <dbReference type="Proteomes" id="UP001174936"/>
    </source>
</evidence>
<comment type="caution">
    <text evidence="2">The sequence shown here is derived from an EMBL/GenBank/DDBJ whole genome shotgun (WGS) entry which is preliminary data.</text>
</comment>
<gene>
    <name evidence="2" type="ORF">B0T16DRAFT_453763</name>
</gene>
<keyword evidence="1" id="KW-0472">Membrane</keyword>
<feature type="transmembrane region" description="Helical" evidence="1">
    <location>
        <begin position="101"/>
        <end position="127"/>
    </location>
</feature>
<keyword evidence="3" id="KW-1185">Reference proteome</keyword>
<accession>A0AA39YG64</accession>
<reference evidence="2" key="1">
    <citation type="submission" date="2023-06" db="EMBL/GenBank/DDBJ databases">
        <title>Genome-scale phylogeny and comparative genomics of the fungal order Sordariales.</title>
        <authorList>
            <consortium name="Lawrence Berkeley National Laboratory"/>
            <person name="Hensen N."/>
            <person name="Bonometti L."/>
            <person name="Westerberg I."/>
            <person name="Brannstrom I.O."/>
            <person name="Guillou S."/>
            <person name="Cros-Aarteil S."/>
            <person name="Calhoun S."/>
            <person name="Haridas S."/>
            <person name="Kuo A."/>
            <person name="Mondo S."/>
            <person name="Pangilinan J."/>
            <person name="Riley R."/>
            <person name="Labutti K."/>
            <person name="Andreopoulos B."/>
            <person name="Lipzen A."/>
            <person name="Chen C."/>
            <person name="Yanf M."/>
            <person name="Daum C."/>
            <person name="Ng V."/>
            <person name="Clum A."/>
            <person name="Steindorff A."/>
            <person name="Ohm R."/>
            <person name="Martin F."/>
            <person name="Silar P."/>
            <person name="Natvig D."/>
            <person name="Lalanne C."/>
            <person name="Gautier V."/>
            <person name="Ament-Velasquez S.L."/>
            <person name="Kruys A."/>
            <person name="Hutchinson M.I."/>
            <person name="Powell A.J."/>
            <person name="Barry K."/>
            <person name="Miller A.N."/>
            <person name="Grigoriev I.V."/>
            <person name="Debuchy R."/>
            <person name="Gladieux P."/>
            <person name="Thoren M.H."/>
            <person name="Johannesson H."/>
        </authorList>
    </citation>
    <scope>NUCLEOTIDE SEQUENCE</scope>
    <source>
        <strain evidence="2">SMH2532-1</strain>
    </source>
</reference>
<dbReference type="EMBL" id="JAULSV010000002">
    <property type="protein sequence ID" value="KAK0651280.1"/>
    <property type="molecule type" value="Genomic_DNA"/>
</dbReference>